<reference evidence="1" key="1">
    <citation type="submission" date="2016-08" db="EMBL/GenBank/DDBJ databases">
        <authorList>
            <person name="Seilhamer J.J."/>
        </authorList>
    </citation>
    <scope>NUCLEOTIDE SEQUENCE</scope>
    <source>
        <strain evidence="1">86</strain>
    </source>
</reference>
<accession>A0A212LYA4</accession>
<protein>
    <submittedName>
        <fullName evidence="1">Uncharacterized protein</fullName>
    </submittedName>
</protein>
<proteinExistence type="predicted"/>
<evidence type="ECO:0000313" key="1">
    <source>
        <dbReference type="EMBL" id="SCM82575.1"/>
    </source>
</evidence>
<dbReference type="RefSeq" id="WP_288185227.1">
    <property type="nucleotide sequence ID" value="NZ_LT608335.1"/>
</dbReference>
<dbReference type="EMBL" id="FMJE01000005">
    <property type="protein sequence ID" value="SCM82575.1"/>
    <property type="molecule type" value="Genomic_DNA"/>
</dbReference>
<sequence length="94" mass="10937">MSHKQSIVFPTELYIKLAKAAEARGLSFNRYVIQQLRGKNDAVFINLQEMTQALIQLQQLVLADTRYDDYVRLEVERLCRFCASFLVQIIKKQG</sequence>
<gene>
    <name evidence="1" type="ORF">KL86SPO_50346</name>
</gene>
<dbReference type="AlphaFoldDB" id="A0A212LYA4"/>
<organism evidence="1">
    <name type="scientific">uncultured Sporomusa sp</name>
    <dbReference type="NCBI Taxonomy" id="307249"/>
    <lineage>
        <taxon>Bacteria</taxon>
        <taxon>Bacillati</taxon>
        <taxon>Bacillota</taxon>
        <taxon>Negativicutes</taxon>
        <taxon>Selenomonadales</taxon>
        <taxon>Sporomusaceae</taxon>
        <taxon>Sporomusa</taxon>
        <taxon>environmental samples</taxon>
    </lineage>
</organism>
<name>A0A212LYA4_9FIRM</name>